<dbReference type="Pfam" id="PF00086">
    <property type="entry name" value="Thyroglobulin_1"/>
    <property type="match status" value="2"/>
</dbReference>
<evidence type="ECO:0000256" key="6">
    <source>
        <dbReference type="SAM" id="Phobius"/>
    </source>
</evidence>
<gene>
    <name evidence="8" type="primary">AVEN_59550_1</name>
    <name evidence="8" type="ORF">TNCT_408331</name>
</gene>
<protein>
    <recommendedName>
        <fullName evidence="7">Thyroglobulin type-1 domain-containing protein</fullName>
    </recommendedName>
</protein>
<keyword evidence="6" id="KW-0472">Membrane</keyword>
<dbReference type="SUPFAM" id="SSF57610">
    <property type="entry name" value="Thyroglobulin type-1 domain"/>
    <property type="match status" value="2"/>
</dbReference>
<dbReference type="EMBL" id="BMAO01021138">
    <property type="protein sequence ID" value="GFQ72050.1"/>
    <property type="molecule type" value="Genomic_DNA"/>
</dbReference>
<comment type="caution">
    <text evidence="8">The sequence shown here is derived from an EMBL/GenBank/DDBJ whole genome shotgun (WGS) entry which is preliminary data.</text>
</comment>
<dbReference type="PROSITE" id="PS00484">
    <property type="entry name" value="THYROGLOBULIN_1_1"/>
    <property type="match status" value="1"/>
</dbReference>
<dbReference type="Proteomes" id="UP000887116">
    <property type="component" value="Unassembled WGS sequence"/>
</dbReference>
<evidence type="ECO:0000256" key="3">
    <source>
        <dbReference type="ARBA" id="ARBA00022737"/>
    </source>
</evidence>
<evidence type="ECO:0000256" key="4">
    <source>
        <dbReference type="ARBA" id="ARBA00023157"/>
    </source>
</evidence>
<dbReference type="GO" id="GO:0005615">
    <property type="term" value="C:extracellular space"/>
    <property type="evidence" value="ECO:0007669"/>
    <property type="project" value="TreeGrafter"/>
</dbReference>
<dbReference type="InterPro" id="IPR036857">
    <property type="entry name" value="Thyroglobulin_1_sf"/>
</dbReference>
<comment type="caution">
    <text evidence="5">Lacks conserved residue(s) required for the propagation of feature annotation.</text>
</comment>
<evidence type="ECO:0000256" key="2">
    <source>
        <dbReference type="ARBA" id="ARBA00022525"/>
    </source>
</evidence>
<keyword evidence="3" id="KW-0677">Repeat</keyword>
<comment type="subcellular location">
    <subcellularLocation>
        <location evidence="1">Secreted</location>
    </subcellularLocation>
</comment>
<accession>A0A8X6KCL7</accession>
<evidence type="ECO:0000256" key="1">
    <source>
        <dbReference type="ARBA" id="ARBA00004613"/>
    </source>
</evidence>
<dbReference type="CDD" id="cd00191">
    <property type="entry name" value="TY"/>
    <property type="match status" value="2"/>
</dbReference>
<reference evidence="8" key="1">
    <citation type="submission" date="2020-07" db="EMBL/GenBank/DDBJ databases">
        <title>Multicomponent nature underlies the extraordinary mechanical properties of spider dragline silk.</title>
        <authorList>
            <person name="Kono N."/>
            <person name="Nakamura H."/>
            <person name="Mori M."/>
            <person name="Yoshida Y."/>
            <person name="Ohtoshi R."/>
            <person name="Malay A.D."/>
            <person name="Moran D.A.P."/>
            <person name="Tomita M."/>
            <person name="Numata K."/>
            <person name="Arakawa K."/>
        </authorList>
    </citation>
    <scope>NUCLEOTIDE SEQUENCE</scope>
</reference>
<keyword evidence="4 5" id="KW-1015">Disulfide bond</keyword>
<evidence type="ECO:0000256" key="5">
    <source>
        <dbReference type="PROSITE-ProRule" id="PRU00500"/>
    </source>
</evidence>
<organism evidence="8 9">
    <name type="scientific">Trichonephila clavata</name>
    <name type="common">Joro spider</name>
    <name type="synonym">Nephila clavata</name>
    <dbReference type="NCBI Taxonomy" id="2740835"/>
    <lineage>
        <taxon>Eukaryota</taxon>
        <taxon>Metazoa</taxon>
        <taxon>Ecdysozoa</taxon>
        <taxon>Arthropoda</taxon>
        <taxon>Chelicerata</taxon>
        <taxon>Arachnida</taxon>
        <taxon>Araneae</taxon>
        <taxon>Araneomorphae</taxon>
        <taxon>Entelegynae</taxon>
        <taxon>Araneoidea</taxon>
        <taxon>Nephilidae</taxon>
        <taxon>Trichonephila</taxon>
    </lineage>
</organism>
<dbReference type="InterPro" id="IPR051950">
    <property type="entry name" value="Dev_reg/Prot_inhib"/>
</dbReference>
<keyword evidence="2" id="KW-0964">Secreted</keyword>
<feature type="transmembrane region" description="Helical" evidence="6">
    <location>
        <begin position="49"/>
        <end position="69"/>
    </location>
</feature>
<dbReference type="Gene3D" id="4.10.800.10">
    <property type="entry name" value="Thyroglobulin type-1"/>
    <property type="match status" value="2"/>
</dbReference>
<dbReference type="PANTHER" id="PTHR12352">
    <property type="entry name" value="SECRETED MODULAR CALCIUM-BINDING PROTEIN"/>
    <property type="match status" value="1"/>
</dbReference>
<dbReference type="OrthoDB" id="6417826at2759"/>
<evidence type="ECO:0000313" key="9">
    <source>
        <dbReference type="Proteomes" id="UP000887116"/>
    </source>
</evidence>
<evidence type="ECO:0000259" key="7">
    <source>
        <dbReference type="PROSITE" id="PS51162"/>
    </source>
</evidence>
<feature type="disulfide bond" evidence="5">
    <location>
        <begin position="164"/>
        <end position="171"/>
    </location>
</feature>
<name>A0A8X6KCL7_TRICU</name>
<proteinExistence type="predicted"/>
<keyword evidence="6" id="KW-1133">Transmembrane helix</keyword>
<keyword evidence="9" id="KW-1185">Reference proteome</keyword>
<dbReference type="AlphaFoldDB" id="A0A8X6KCL7"/>
<sequence length="188" mass="21166">MNQKDCDTDKKFFPAVFRGNGKLFRILCVFIHGCQGDYFFRVVSAASSLTMKSFICILVVSACIVGALAQTECQREREKALKSKTNVKIIPKCNEEGEYEAKQCFEGSPFCMCWRPDGTHIVEPSLKIKSCACIVSRDKVLSRRLIGNYHPQCEEDGTYSRVQCHGGMGYCWCVDENGNKNDKSIDNC</sequence>
<keyword evidence="6" id="KW-0812">Transmembrane</keyword>
<dbReference type="PROSITE" id="PS51162">
    <property type="entry name" value="THYROGLOBULIN_1_2"/>
    <property type="match status" value="1"/>
</dbReference>
<evidence type="ECO:0000313" key="8">
    <source>
        <dbReference type="EMBL" id="GFQ72050.1"/>
    </source>
</evidence>
<dbReference type="PANTHER" id="PTHR12352:SF3">
    <property type="entry name" value="NIDOGEN-2"/>
    <property type="match status" value="1"/>
</dbReference>
<feature type="domain" description="Thyroglobulin type-1" evidence="7">
    <location>
        <begin position="70"/>
        <end position="188"/>
    </location>
</feature>
<dbReference type="InterPro" id="IPR000716">
    <property type="entry name" value="Thyroglobulin_1"/>
</dbReference>
<dbReference type="SMART" id="SM00211">
    <property type="entry name" value="TY"/>
    <property type="match status" value="2"/>
</dbReference>